<dbReference type="RefSeq" id="WP_130023528.1">
    <property type="nucleotide sequence ID" value="NZ_SEWF01000048.1"/>
</dbReference>
<dbReference type="EMBL" id="SEWF01000048">
    <property type="protein sequence ID" value="RYU93304.1"/>
    <property type="molecule type" value="Genomic_DNA"/>
</dbReference>
<sequence length="278" mass="32655">MKESEIKALVTLLDDDDIEVVQHVERQLRTIGGSVIPLLEDHWQENGLNPVLQKKIEDLIHDLQYGLLTTRLLEWKKGGFQDLLEGMWIVATYQYPDLSLEKLRQSINDIYFDVWLEFRDDLHPHDQVRILNQVFFEKYKFLSNTKNFHSPANSMLNQVFEQKKGNPISLCVIYMLIARRLGMPVSGVNLPSLFVLTYKNPQIQFYINVFNRGLIFTKVDISNYIKQMHLLPQDSFYQPCTNLDIVCRVLRNLIVSFEKVSDVERVREIEHILKLMSE</sequence>
<dbReference type="Proteomes" id="UP000293162">
    <property type="component" value="Unassembled WGS sequence"/>
</dbReference>
<name>A0A4Q5LUL1_9BACT</name>
<dbReference type="Pfam" id="PF13369">
    <property type="entry name" value="Transglut_core2"/>
    <property type="match status" value="1"/>
</dbReference>
<protein>
    <recommendedName>
        <fullName evidence="2">Protein SirB1 N-terminal domain-containing protein</fullName>
    </recommendedName>
</protein>
<dbReference type="InterPro" id="IPR032698">
    <property type="entry name" value="SirB1_N"/>
</dbReference>
<keyword evidence="4" id="KW-1185">Reference proteome</keyword>
<evidence type="ECO:0000256" key="1">
    <source>
        <dbReference type="ARBA" id="ARBA00007100"/>
    </source>
</evidence>
<feature type="domain" description="Protein SirB1 N-terminal" evidence="2">
    <location>
        <begin position="102"/>
        <end position="251"/>
    </location>
</feature>
<comment type="similarity">
    <text evidence="1">Belongs to the UPF0162 family.</text>
</comment>
<proteinExistence type="inferred from homology"/>
<evidence type="ECO:0000259" key="2">
    <source>
        <dbReference type="Pfam" id="PF13369"/>
    </source>
</evidence>
<evidence type="ECO:0000313" key="4">
    <source>
        <dbReference type="Proteomes" id="UP000293162"/>
    </source>
</evidence>
<dbReference type="AlphaFoldDB" id="A0A4Q5LUL1"/>
<gene>
    <name evidence="3" type="ORF">EWM59_22605</name>
</gene>
<accession>A0A4Q5LUL1</accession>
<dbReference type="OrthoDB" id="188084at2"/>
<comment type="caution">
    <text evidence="3">The sequence shown here is derived from an EMBL/GenBank/DDBJ whole genome shotgun (WGS) entry which is preliminary data.</text>
</comment>
<evidence type="ECO:0000313" key="3">
    <source>
        <dbReference type="EMBL" id="RYU93304.1"/>
    </source>
</evidence>
<organism evidence="3 4">
    <name type="scientific">Emticicia agri</name>
    <dbReference type="NCBI Taxonomy" id="2492393"/>
    <lineage>
        <taxon>Bacteria</taxon>
        <taxon>Pseudomonadati</taxon>
        <taxon>Bacteroidota</taxon>
        <taxon>Cytophagia</taxon>
        <taxon>Cytophagales</taxon>
        <taxon>Leadbetterellaceae</taxon>
        <taxon>Emticicia</taxon>
    </lineage>
</organism>
<dbReference type="PANTHER" id="PTHR31350:SF21">
    <property type="entry name" value="F-BOX ONLY PROTEIN 21"/>
    <property type="match status" value="1"/>
</dbReference>
<reference evidence="3 4" key="1">
    <citation type="submission" date="2019-02" db="EMBL/GenBank/DDBJ databases">
        <title>Bacterial novel species Emticicia sp. 17J42-9 isolated from soil.</title>
        <authorList>
            <person name="Jung H.-Y."/>
        </authorList>
    </citation>
    <scope>NUCLEOTIDE SEQUENCE [LARGE SCALE GENOMIC DNA]</scope>
    <source>
        <strain evidence="3 4">17J42-9</strain>
    </source>
</reference>
<dbReference type="PANTHER" id="PTHR31350">
    <property type="entry name" value="SI:DKEY-261L7.2"/>
    <property type="match status" value="1"/>
</dbReference>